<dbReference type="EMBL" id="LT607752">
    <property type="protein sequence ID" value="SCG80527.1"/>
    <property type="molecule type" value="Genomic_DNA"/>
</dbReference>
<reference evidence="3" key="1">
    <citation type="submission" date="2016-06" db="EMBL/GenBank/DDBJ databases">
        <authorList>
            <person name="Varghese N."/>
            <person name="Submissions Spin"/>
        </authorList>
    </citation>
    <scope>NUCLEOTIDE SEQUENCE [LARGE SCALE GENOMIC DNA]</scope>
    <source>
        <strain evidence="3">DSM 44983</strain>
    </source>
</reference>
<feature type="region of interest" description="Disordered" evidence="1">
    <location>
        <begin position="41"/>
        <end position="82"/>
    </location>
</feature>
<feature type="region of interest" description="Disordered" evidence="1">
    <location>
        <begin position="1"/>
        <end position="20"/>
    </location>
</feature>
<dbReference type="AlphaFoldDB" id="A0A109IKI2"/>
<protein>
    <submittedName>
        <fullName evidence="2">Uncharacterized protein</fullName>
    </submittedName>
</protein>
<proteinExistence type="predicted"/>
<keyword evidence="3" id="KW-1185">Reference proteome</keyword>
<gene>
    <name evidence="2" type="ORF">GA0070623_5094</name>
</gene>
<feature type="compositionally biased region" description="Basic residues" evidence="1">
    <location>
        <begin position="1"/>
        <end position="12"/>
    </location>
</feature>
<organism evidence="2 3">
    <name type="scientific">Micromonospora rifamycinica</name>
    <dbReference type="NCBI Taxonomy" id="291594"/>
    <lineage>
        <taxon>Bacteria</taxon>
        <taxon>Bacillati</taxon>
        <taxon>Actinomycetota</taxon>
        <taxon>Actinomycetes</taxon>
        <taxon>Micromonosporales</taxon>
        <taxon>Micromonosporaceae</taxon>
        <taxon>Micromonospora</taxon>
    </lineage>
</organism>
<dbReference type="Proteomes" id="UP000198226">
    <property type="component" value="Chromosome I"/>
</dbReference>
<sequence length="82" mass="8643">MPTKRSPKKSRRPGTAPLEVDPAVLAALTVTPADPVPLAVAPAQAGTRSTPPPPSRARSARSVRAGSTTVQGQNRRYAFRRS</sequence>
<dbReference type="RefSeq" id="WP_067307924.1">
    <property type="nucleotide sequence ID" value="NZ_LRMV01000058.1"/>
</dbReference>
<name>A0A109IKI2_9ACTN</name>
<accession>A0A109IKI2</accession>
<evidence type="ECO:0000256" key="1">
    <source>
        <dbReference type="SAM" id="MobiDB-lite"/>
    </source>
</evidence>
<evidence type="ECO:0000313" key="3">
    <source>
        <dbReference type="Proteomes" id="UP000198226"/>
    </source>
</evidence>
<feature type="compositionally biased region" description="Low complexity" evidence="1">
    <location>
        <begin position="56"/>
        <end position="69"/>
    </location>
</feature>
<evidence type="ECO:0000313" key="2">
    <source>
        <dbReference type="EMBL" id="SCG80527.1"/>
    </source>
</evidence>